<dbReference type="InterPro" id="IPR011687">
    <property type="entry name" value="Nop53/GLTSCR2"/>
</dbReference>
<dbReference type="GO" id="GO:0006364">
    <property type="term" value="P:rRNA processing"/>
    <property type="evidence" value="ECO:0007669"/>
    <property type="project" value="TreeGrafter"/>
</dbReference>
<protein>
    <recommendedName>
        <fullName evidence="2 5">Ribosome biogenesis protein NOP53</fullName>
    </recommendedName>
</protein>
<comment type="similarity">
    <text evidence="1 5">Belongs to the NOP53 family.</text>
</comment>
<dbReference type="AlphaFoldDB" id="A0AAN8JS85"/>
<keyword evidence="8" id="KW-1185">Reference proteome</keyword>
<name>A0AAN8JS85_PATCE</name>
<dbReference type="GO" id="GO:0005654">
    <property type="term" value="C:nucleoplasm"/>
    <property type="evidence" value="ECO:0007669"/>
    <property type="project" value="UniProtKB-SubCell"/>
</dbReference>
<dbReference type="PANTHER" id="PTHR14211:SF7">
    <property type="entry name" value="RIBOSOME BIOGENESIS PROTEIN NOP53"/>
    <property type="match status" value="1"/>
</dbReference>
<dbReference type="Pfam" id="PF07767">
    <property type="entry name" value="Nop53"/>
    <property type="match status" value="1"/>
</dbReference>
<organism evidence="7 8">
    <name type="scientific">Patella caerulea</name>
    <name type="common">Rayed Mediterranean limpet</name>
    <dbReference type="NCBI Taxonomy" id="87958"/>
    <lineage>
        <taxon>Eukaryota</taxon>
        <taxon>Metazoa</taxon>
        <taxon>Spiralia</taxon>
        <taxon>Lophotrochozoa</taxon>
        <taxon>Mollusca</taxon>
        <taxon>Gastropoda</taxon>
        <taxon>Patellogastropoda</taxon>
        <taxon>Patelloidea</taxon>
        <taxon>Patellidae</taxon>
        <taxon>Patella</taxon>
    </lineage>
</organism>
<evidence type="ECO:0000256" key="1">
    <source>
        <dbReference type="ARBA" id="ARBA00008838"/>
    </source>
</evidence>
<dbReference type="Proteomes" id="UP001347796">
    <property type="component" value="Unassembled WGS sequence"/>
</dbReference>
<evidence type="ECO:0000313" key="7">
    <source>
        <dbReference type="EMBL" id="KAK6181420.1"/>
    </source>
</evidence>
<evidence type="ECO:0000313" key="8">
    <source>
        <dbReference type="Proteomes" id="UP001347796"/>
    </source>
</evidence>
<proteinExistence type="inferred from homology"/>
<sequence length="433" mass="50952">MKSTGRPKPKKISKHKKKGWKTIDSTALEDFLDERSFEERTGGTISDKSNSELFFIDKQVDLTTTDGEKPNRRNKKLRCFSILEPDPRIKAVNLGKSSKSQNIKRLHPDMKKRKIDKEEKLFEAELNKFHTRNLRQRKYRKNAPNLLVKDYDLWKDLSDTPKEGEDHILDVTITKPVKPPKNHYKKPSAVPAVTDPHPGMSYNPTYGDHQNLLGKALRVELKKKKDEEKIQKETVLKKIEVEEKVKNKEVKKDKDETSEEDEEMSDEDLMSTGLNPAVRREDKKSYKQKQHDWKVKIRARQKNALKSRRIRESEVYRIKTFNKEFKEKEQITKKRMKKKQRLEKREVFKTKRLGHAKFEDADIDLQLGKELSGSLRKLKPEGNIMSDRYKSYQKRNIIPAPAGIQKRKLAHVKFYEKRGHREISEQDAAKNKK</sequence>
<evidence type="ECO:0000256" key="4">
    <source>
        <dbReference type="ARBA" id="ARBA00023242"/>
    </source>
</evidence>
<dbReference type="PIRSF" id="PIRSF017302">
    <property type="entry name" value="Gltscr2"/>
    <property type="match status" value="1"/>
</dbReference>
<feature type="compositionally biased region" description="Basic and acidic residues" evidence="6">
    <location>
        <begin position="278"/>
        <end position="295"/>
    </location>
</feature>
<evidence type="ECO:0000256" key="3">
    <source>
        <dbReference type="ARBA" id="ARBA00022517"/>
    </source>
</evidence>
<dbReference type="GO" id="GO:0008097">
    <property type="term" value="F:5S rRNA binding"/>
    <property type="evidence" value="ECO:0007669"/>
    <property type="project" value="TreeGrafter"/>
</dbReference>
<feature type="region of interest" description="Disordered" evidence="6">
    <location>
        <begin position="244"/>
        <end position="300"/>
    </location>
</feature>
<evidence type="ECO:0000256" key="2">
    <source>
        <dbReference type="ARBA" id="ARBA00018339"/>
    </source>
</evidence>
<dbReference type="GO" id="GO:0005730">
    <property type="term" value="C:nucleolus"/>
    <property type="evidence" value="ECO:0007669"/>
    <property type="project" value="UniProtKB-SubCell"/>
</dbReference>
<comment type="function">
    <text evidence="5">May play a role in ribosome biogenesis.</text>
</comment>
<feature type="region of interest" description="Disordered" evidence="6">
    <location>
        <begin position="1"/>
        <end position="20"/>
    </location>
</feature>
<accession>A0AAN8JS85</accession>
<dbReference type="PANTHER" id="PTHR14211">
    <property type="entry name" value="GLIOMA SUPPRESSOR CANDIDATE REGION GENE 2"/>
    <property type="match status" value="1"/>
</dbReference>
<dbReference type="EMBL" id="JAZGQO010000007">
    <property type="protein sequence ID" value="KAK6181420.1"/>
    <property type="molecule type" value="Genomic_DNA"/>
</dbReference>
<gene>
    <name evidence="7" type="ORF">SNE40_009269</name>
</gene>
<dbReference type="GO" id="GO:0000027">
    <property type="term" value="P:ribosomal large subunit assembly"/>
    <property type="evidence" value="ECO:0007669"/>
    <property type="project" value="UniProtKB-UniRule"/>
</dbReference>
<evidence type="ECO:0000256" key="6">
    <source>
        <dbReference type="SAM" id="MobiDB-lite"/>
    </source>
</evidence>
<keyword evidence="4 5" id="KW-0539">Nucleus</keyword>
<keyword evidence="3 5" id="KW-0690">Ribosome biogenesis</keyword>
<comment type="caution">
    <text evidence="7">The sequence shown here is derived from an EMBL/GenBank/DDBJ whole genome shotgun (WGS) entry which is preliminary data.</text>
</comment>
<comment type="subcellular location">
    <subcellularLocation>
        <location evidence="5">Nucleus</location>
        <location evidence="5">Nucleolus</location>
    </subcellularLocation>
    <subcellularLocation>
        <location evidence="5">Nucleus</location>
        <location evidence="5">Nucleoplasm</location>
    </subcellularLocation>
</comment>
<feature type="compositionally biased region" description="Acidic residues" evidence="6">
    <location>
        <begin position="256"/>
        <end position="269"/>
    </location>
</feature>
<feature type="compositionally biased region" description="Basic and acidic residues" evidence="6">
    <location>
        <begin position="244"/>
        <end position="255"/>
    </location>
</feature>
<reference evidence="7 8" key="1">
    <citation type="submission" date="2024-01" db="EMBL/GenBank/DDBJ databases">
        <title>The genome of the rayed Mediterranean limpet Patella caerulea (Linnaeus, 1758).</title>
        <authorList>
            <person name="Anh-Thu Weber A."/>
            <person name="Halstead-Nussloch G."/>
        </authorList>
    </citation>
    <scope>NUCLEOTIDE SEQUENCE [LARGE SCALE GENOMIC DNA]</scope>
    <source>
        <strain evidence="7">AATW-2023a</strain>
        <tissue evidence="7">Whole specimen</tissue>
    </source>
</reference>
<evidence type="ECO:0000256" key="5">
    <source>
        <dbReference type="PIRNR" id="PIRNR017302"/>
    </source>
</evidence>